<comment type="caution">
    <text evidence="2">The sequence shown here is derived from an EMBL/GenBank/DDBJ whole genome shotgun (WGS) entry which is preliminary data.</text>
</comment>
<dbReference type="PANTHER" id="PTHR36019:SF3">
    <property type="entry name" value="PLANT_PROTEIN"/>
    <property type="match status" value="1"/>
</dbReference>
<dbReference type="AlphaFoldDB" id="A0ABD3L0Q9"/>
<feature type="region of interest" description="Disordered" evidence="1">
    <location>
        <begin position="44"/>
        <end position="67"/>
    </location>
</feature>
<proteinExistence type="predicted"/>
<sequence length="120" mass="13840">MSLKCLICRGGHRTNSDLDYRCPEEFRCCDKLFRMTVERTWSSPLTPPPYDQVRGAPPKSAKGRHHWLHSSGPLAFGRSRGAGPAGEPRLVRSWGMRRDWSFENLGQWRDGKRRDETVLQ</sequence>
<accession>A0ABD3L0Q9</accession>
<dbReference type="PANTHER" id="PTHR36019">
    <property type="entry name" value="PLANT/PROTEIN"/>
    <property type="match status" value="1"/>
</dbReference>
<evidence type="ECO:0000313" key="3">
    <source>
        <dbReference type="Proteomes" id="UP001634007"/>
    </source>
</evidence>
<evidence type="ECO:0000313" key="2">
    <source>
        <dbReference type="EMBL" id="KAL3743407.1"/>
    </source>
</evidence>
<reference evidence="2 3" key="1">
    <citation type="submission" date="2024-11" db="EMBL/GenBank/DDBJ databases">
        <title>Chromosome-level genome assembly of Eucalyptus globulus Labill. provides insights into its genome evolution.</title>
        <authorList>
            <person name="Li X."/>
        </authorList>
    </citation>
    <scope>NUCLEOTIDE SEQUENCE [LARGE SCALE GENOMIC DNA]</scope>
    <source>
        <strain evidence="2">CL2024</strain>
        <tissue evidence="2">Fresh tender leaves</tissue>
    </source>
</reference>
<dbReference type="EMBL" id="JBJKBG010000004">
    <property type="protein sequence ID" value="KAL3743407.1"/>
    <property type="molecule type" value="Genomic_DNA"/>
</dbReference>
<gene>
    <name evidence="2" type="ORF">ACJRO7_018670</name>
</gene>
<dbReference type="Proteomes" id="UP001634007">
    <property type="component" value="Unassembled WGS sequence"/>
</dbReference>
<evidence type="ECO:0000256" key="1">
    <source>
        <dbReference type="SAM" id="MobiDB-lite"/>
    </source>
</evidence>
<name>A0ABD3L0Q9_EUCGL</name>
<organism evidence="2 3">
    <name type="scientific">Eucalyptus globulus</name>
    <name type="common">Tasmanian blue gum</name>
    <dbReference type="NCBI Taxonomy" id="34317"/>
    <lineage>
        <taxon>Eukaryota</taxon>
        <taxon>Viridiplantae</taxon>
        <taxon>Streptophyta</taxon>
        <taxon>Embryophyta</taxon>
        <taxon>Tracheophyta</taxon>
        <taxon>Spermatophyta</taxon>
        <taxon>Magnoliopsida</taxon>
        <taxon>eudicotyledons</taxon>
        <taxon>Gunneridae</taxon>
        <taxon>Pentapetalae</taxon>
        <taxon>rosids</taxon>
        <taxon>malvids</taxon>
        <taxon>Myrtales</taxon>
        <taxon>Myrtaceae</taxon>
        <taxon>Myrtoideae</taxon>
        <taxon>Eucalypteae</taxon>
        <taxon>Eucalyptus</taxon>
    </lineage>
</organism>
<keyword evidence="3" id="KW-1185">Reference proteome</keyword>
<protein>
    <submittedName>
        <fullName evidence="2">Uncharacterized protein</fullName>
    </submittedName>
</protein>